<reference evidence="6 7" key="1">
    <citation type="submission" date="2024-01" db="EMBL/GenBank/DDBJ databases">
        <title>Uliginosibacterium soil sp. nov.</title>
        <authorList>
            <person name="Lv Y."/>
        </authorList>
    </citation>
    <scope>NUCLEOTIDE SEQUENCE [LARGE SCALE GENOMIC DNA]</scope>
    <source>
        <strain evidence="6 7">H3</strain>
    </source>
</reference>
<dbReference type="InterPro" id="IPR016035">
    <property type="entry name" value="Acyl_Trfase/lysoPLipase"/>
</dbReference>
<evidence type="ECO:0000313" key="7">
    <source>
        <dbReference type="Proteomes" id="UP001331561"/>
    </source>
</evidence>
<evidence type="ECO:0000256" key="2">
    <source>
        <dbReference type="ARBA" id="ARBA00022963"/>
    </source>
</evidence>
<evidence type="ECO:0000259" key="5">
    <source>
        <dbReference type="PROSITE" id="PS51635"/>
    </source>
</evidence>
<dbReference type="Gene3D" id="3.40.1090.10">
    <property type="entry name" value="Cytosolic phospholipase A2 catalytic domain"/>
    <property type="match status" value="1"/>
</dbReference>
<protein>
    <submittedName>
        <fullName evidence="6">Patatin-like phospholipase family protein</fullName>
    </submittedName>
</protein>
<keyword evidence="1 4" id="KW-0378">Hydrolase</keyword>
<comment type="caution">
    <text evidence="4">Lacks conserved residue(s) required for the propagation of feature annotation.</text>
</comment>
<comment type="caution">
    <text evidence="6">The sequence shown here is derived from an EMBL/GenBank/DDBJ whole genome shotgun (WGS) entry which is preliminary data.</text>
</comment>
<accession>A0ABU6K5X4</accession>
<keyword evidence="3 4" id="KW-0443">Lipid metabolism</keyword>
<feature type="short sequence motif" description="DGA/G" evidence="4">
    <location>
        <begin position="243"/>
        <end position="245"/>
    </location>
</feature>
<dbReference type="EMBL" id="JAYXHS010000003">
    <property type="protein sequence ID" value="MEC5387303.1"/>
    <property type="molecule type" value="Genomic_DNA"/>
</dbReference>
<dbReference type="InterPro" id="IPR050301">
    <property type="entry name" value="NTE"/>
</dbReference>
<keyword evidence="7" id="KW-1185">Reference proteome</keyword>
<dbReference type="Pfam" id="PF01734">
    <property type="entry name" value="Patatin"/>
    <property type="match status" value="1"/>
</dbReference>
<sequence length="389" mass="42069">MSPPKIGLALSGGGSRAIAFHLGCLRALHDRGVLDKVTVLSGVSGGGVIAALYAYSDDSFDVFASRIEALLSRGMIRGIARETFLSPEMPKILLATCLCGIAAVLARALQLLAGVLGLAKFQTKWLGVVAEHILDLAPRFASFTTAFERHLVRSYFGDRRMDAVGRNGLSVVINAAELRTETAFRYGSVESGCWRFGRLVETPRVATAVAASAAFPALLPALDDYLTFSRNGVEAKHRVIITDGGVYDNLGVSCMLPGRSSEFSTNVFPADFIIACDAGQGMPSGARRPIFWMSRMLATVVTIHRRTQTLTQNLLHRMAANGEIQGFLMPYLGQSDNALPVRPADLVKREHVVDYPTNFSPMSKNNIDLLSKRGEQLTRCLVATYASSL</sequence>
<proteinExistence type="predicted"/>
<organism evidence="6 7">
    <name type="scientific">Uliginosibacterium silvisoli</name>
    <dbReference type="NCBI Taxonomy" id="3114758"/>
    <lineage>
        <taxon>Bacteria</taxon>
        <taxon>Pseudomonadati</taxon>
        <taxon>Pseudomonadota</taxon>
        <taxon>Betaproteobacteria</taxon>
        <taxon>Rhodocyclales</taxon>
        <taxon>Zoogloeaceae</taxon>
        <taxon>Uliginosibacterium</taxon>
    </lineage>
</organism>
<dbReference type="Proteomes" id="UP001331561">
    <property type="component" value="Unassembled WGS sequence"/>
</dbReference>
<gene>
    <name evidence="6" type="ORF">VVD49_16355</name>
</gene>
<dbReference type="SUPFAM" id="SSF52151">
    <property type="entry name" value="FabD/lysophospholipase-like"/>
    <property type="match status" value="1"/>
</dbReference>
<dbReference type="PANTHER" id="PTHR14226">
    <property type="entry name" value="NEUROPATHY TARGET ESTERASE/SWISS CHEESE D.MELANOGASTER"/>
    <property type="match status" value="1"/>
</dbReference>
<name>A0ABU6K5X4_9RHOO</name>
<dbReference type="PROSITE" id="PS51635">
    <property type="entry name" value="PNPLA"/>
    <property type="match status" value="1"/>
</dbReference>
<evidence type="ECO:0000313" key="6">
    <source>
        <dbReference type="EMBL" id="MEC5387303.1"/>
    </source>
</evidence>
<evidence type="ECO:0000256" key="1">
    <source>
        <dbReference type="ARBA" id="ARBA00022801"/>
    </source>
</evidence>
<feature type="active site" description="Proton acceptor" evidence="4">
    <location>
        <position position="243"/>
    </location>
</feature>
<feature type="short sequence motif" description="GXSXG" evidence="4">
    <location>
        <begin position="42"/>
        <end position="46"/>
    </location>
</feature>
<evidence type="ECO:0000256" key="3">
    <source>
        <dbReference type="ARBA" id="ARBA00023098"/>
    </source>
</evidence>
<keyword evidence="2 4" id="KW-0442">Lipid degradation</keyword>
<dbReference type="PANTHER" id="PTHR14226:SF78">
    <property type="entry name" value="SLR0060 PROTEIN"/>
    <property type="match status" value="1"/>
</dbReference>
<dbReference type="RefSeq" id="WP_327600278.1">
    <property type="nucleotide sequence ID" value="NZ_JAYXHS010000003.1"/>
</dbReference>
<evidence type="ECO:0000256" key="4">
    <source>
        <dbReference type="PROSITE-ProRule" id="PRU01161"/>
    </source>
</evidence>
<feature type="domain" description="PNPLA" evidence="5">
    <location>
        <begin position="9"/>
        <end position="256"/>
    </location>
</feature>
<dbReference type="InterPro" id="IPR002641">
    <property type="entry name" value="PNPLA_dom"/>
</dbReference>
<feature type="active site" description="Nucleophile" evidence="4">
    <location>
        <position position="44"/>
    </location>
</feature>